<evidence type="ECO:0000256" key="3">
    <source>
        <dbReference type="ARBA" id="ARBA00022723"/>
    </source>
</evidence>
<comment type="caution">
    <text evidence="6">The sequence shown here is derived from an EMBL/GenBank/DDBJ whole genome shotgun (WGS) entry which is preliminary data.</text>
</comment>
<evidence type="ECO:0000313" key="6">
    <source>
        <dbReference type="EMBL" id="GAF02995.1"/>
    </source>
</evidence>
<dbReference type="InterPro" id="IPR012312">
    <property type="entry name" value="Hemerythrin-like"/>
</dbReference>
<sequence>MELIKWTNDLKLGIESIDQQHKKLVDMINDFYAMIAKKSNKELIAKLIKDMKEYTVDHFETEEAYFRQYDFEGFAEHKAEHQDFVDKVIDLENRYLNGRLILSFEITNFLKAWITNHIQGSDAQYVDLLKSKGVA</sequence>
<dbReference type="NCBIfam" id="NF033749">
    <property type="entry name" value="bact_hemeryth"/>
    <property type="match status" value="1"/>
</dbReference>
<evidence type="ECO:0000313" key="7">
    <source>
        <dbReference type="Proteomes" id="UP000019402"/>
    </source>
</evidence>
<evidence type="ECO:0000256" key="1">
    <source>
        <dbReference type="ARBA" id="ARBA00010587"/>
    </source>
</evidence>
<dbReference type="Proteomes" id="UP000019402">
    <property type="component" value="Unassembled WGS sequence"/>
</dbReference>
<dbReference type="eggNOG" id="COG2703">
    <property type="taxonomic scope" value="Bacteria"/>
</dbReference>
<organism evidence="6 7">
    <name type="scientific">Saccharicrinis fermentans DSM 9555 = JCM 21142</name>
    <dbReference type="NCBI Taxonomy" id="869213"/>
    <lineage>
        <taxon>Bacteria</taxon>
        <taxon>Pseudomonadati</taxon>
        <taxon>Bacteroidota</taxon>
        <taxon>Bacteroidia</taxon>
        <taxon>Marinilabiliales</taxon>
        <taxon>Marinilabiliaceae</taxon>
        <taxon>Saccharicrinis</taxon>
    </lineage>
</organism>
<keyword evidence="2" id="KW-0561">Oxygen transport</keyword>
<dbReference type="SUPFAM" id="SSF47188">
    <property type="entry name" value="Hemerythrin-like"/>
    <property type="match status" value="1"/>
</dbReference>
<dbReference type="CDD" id="cd12107">
    <property type="entry name" value="Hemerythrin"/>
    <property type="match status" value="1"/>
</dbReference>
<dbReference type="PANTHER" id="PTHR37164">
    <property type="entry name" value="BACTERIOHEMERYTHRIN"/>
    <property type="match status" value="1"/>
</dbReference>
<dbReference type="InterPro" id="IPR012827">
    <property type="entry name" value="Hemerythrin_metal-bd"/>
</dbReference>
<dbReference type="InterPro" id="IPR035938">
    <property type="entry name" value="Hemerythrin-like_sf"/>
</dbReference>
<dbReference type="EMBL" id="BAMD01000016">
    <property type="protein sequence ID" value="GAF02995.1"/>
    <property type="molecule type" value="Genomic_DNA"/>
</dbReference>
<accession>W7XX31</accession>
<keyword evidence="2" id="KW-0813">Transport</keyword>
<gene>
    <name evidence="6" type="ORF">JCM21142_41647</name>
</gene>
<dbReference type="RefSeq" id="WP_027471972.1">
    <property type="nucleotide sequence ID" value="NZ_BAMD01000016.1"/>
</dbReference>
<dbReference type="STRING" id="869213.GCA_000517085_02358"/>
<dbReference type="AlphaFoldDB" id="W7XX31"/>
<keyword evidence="7" id="KW-1185">Reference proteome</keyword>
<proteinExistence type="inferred from homology"/>
<evidence type="ECO:0000259" key="5">
    <source>
        <dbReference type="Pfam" id="PF01814"/>
    </source>
</evidence>
<name>W7XX31_9BACT</name>
<dbReference type="InterPro" id="IPR016131">
    <property type="entry name" value="Haemerythrin_Fe_BS"/>
</dbReference>
<dbReference type="InterPro" id="IPR050669">
    <property type="entry name" value="Hemerythrin"/>
</dbReference>
<reference evidence="6 7" key="1">
    <citation type="journal article" date="2014" name="Genome Announc.">
        <title>Draft Genome Sequence of Cytophaga fermentans JCM 21142T, a Facultative Anaerobe Isolated from Marine Mud.</title>
        <authorList>
            <person name="Starns D."/>
            <person name="Oshima K."/>
            <person name="Suda W."/>
            <person name="Iino T."/>
            <person name="Yuki M."/>
            <person name="Inoue J."/>
            <person name="Kitamura K."/>
            <person name="Iida T."/>
            <person name="Darby A."/>
            <person name="Hattori M."/>
            <person name="Ohkuma M."/>
        </authorList>
    </citation>
    <scope>NUCLEOTIDE SEQUENCE [LARGE SCALE GENOMIC DNA]</scope>
    <source>
        <strain evidence="6 7">JCM 21142</strain>
    </source>
</reference>
<dbReference type="Pfam" id="PF01814">
    <property type="entry name" value="Hemerythrin"/>
    <property type="match status" value="1"/>
</dbReference>
<dbReference type="Gene3D" id="1.20.120.50">
    <property type="entry name" value="Hemerythrin-like"/>
    <property type="match status" value="1"/>
</dbReference>
<dbReference type="NCBIfam" id="TIGR02481">
    <property type="entry name" value="hemeryth_dom"/>
    <property type="match status" value="1"/>
</dbReference>
<dbReference type="PROSITE" id="PS00550">
    <property type="entry name" value="HEMERYTHRINS"/>
    <property type="match status" value="1"/>
</dbReference>
<keyword evidence="4" id="KW-0408">Iron</keyword>
<protein>
    <submittedName>
        <fullName evidence="6">McHr protein</fullName>
    </submittedName>
</protein>
<dbReference type="PANTHER" id="PTHR37164:SF1">
    <property type="entry name" value="BACTERIOHEMERYTHRIN"/>
    <property type="match status" value="1"/>
</dbReference>
<evidence type="ECO:0000256" key="4">
    <source>
        <dbReference type="ARBA" id="ARBA00023004"/>
    </source>
</evidence>
<feature type="domain" description="Hemerythrin-like" evidence="5">
    <location>
        <begin position="13"/>
        <end position="128"/>
    </location>
</feature>
<dbReference type="GO" id="GO:0005344">
    <property type="term" value="F:oxygen carrier activity"/>
    <property type="evidence" value="ECO:0007669"/>
    <property type="project" value="UniProtKB-KW"/>
</dbReference>
<evidence type="ECO:0000256" key="2">
    <source>
        <dbReference type="ARBA" id="ARBA00022621"/>
    </source>
</evidence>
<comment type="similarity">
    <text evidence="1">Belongs to the hemerythrin family.</text>
</comment>
<dbReference type="OrthoDB" id="9797092at2"/>
<keyword evidence="3" id="KW-0479">Metal-binding</keyword>
<dbReference type="GO" id="GO:0046872">
    <property type="term" value="F:metal ion binding"/>
    <property type="evidence" value="ECO:0007669"/>
    <property type="project" value="UniProtKB-KW"/>
</dbReference>